<dbReference type="InterPro" id="IPR000835">
    <property type="entry name" value="HTH_MarR-typ"/>
</dbReference>
<feature type="domain" description="HTH marR-type" evidence="4">
    <location>
        <begin position="1"/>
        <end position="136"/>
    </location>
</feature>
<keyword evidence="1" id="KW-0805">Transcription regulation</keyword>
<organism evidence="5 6">
    <name type="scientific">Candidatus Aphodomorpha intestinavium</name>
    <dbReference type="NCBI Taxonomy" id="2840672"/>
    <lineage>
        <taxon>Bacteria</taxon>
        <taxon>Bacillati</taxon>
        <taxon>Bacillota</taxon>
        <taxon>Clostridia</taxon>
        <taxon>Eubacteriales</taxon>
        <taxon>Candidatus Aphodomorpha</taxon>
    </lineage>
</organism>
<evidence type="ECO:0000256" key="3">
    <source>
        <dbReference type="ARBA" id="ARBA00023163"/>
    </source>
</evidence>
<evidence type="ECO:0000259" key="4">
    <source>
        <dbReference type="PROSITE" id="PS50995"/>
    </source>
</evidence>
<dbReference type="EMBL" id="DVNZ01000045">
    <property type="protein sequence ID" value="HIU93789.1"/>
    <property type="molecule type" value="Genomic_DNA"/>
</dbReference>
<dbReference type="Pfam" id="PF01047">
    <property type="entry name" value="MarR"/>
    <property type="match status" value="1"/>
</dbReference>
<dbReference type="SUPFAM" id="SSF46785">
    <property type="entry name" value="Winged helix' DNA-binding domain"/>
    <property type="match status" value="1"/>
</dbReference>
<dbReference type="PRINTS" id="PR00598">
    <property type="entry name" value="HTHMARR"/>
</dbReference>
<dbReference type="GO" id="GO:0003677">
    <property type="term" value="F:DNA binding"/>
    <property type="evidence" value="ECO:0007669"/>
    <property type="project" value="UniProtKB-KW"/>
</dbReference>
<dbReference type="InterPro" id="IPR036388">
    <property type="entry name" value="WH-like_DNA-bd_sf"/>
</dbReference>
<evidence type="ECO:0000313" key="6">
    <source>
        <dbReference type="Proteomes" id="UP000824128"/>
    </source>
</evidence>
<dbReference type="Gene3D" id="1.10.10.10">
    <property type="entry name" value="Winged helix-like DNA-binding domain superfamily/Winged helix DNA-binding domain"/>
    <property type="match status" value="1"/>
</dbReference>
<proteinExistence type="predicted"/>
<evidence type="ECO:0000256" key="1">
    <source>
        <dbReference type="ARBA" id="ARBA00023015"/>
    </source>
</evidence>
<accession>A0A9D1SSQ8</accession>
<dbReference type="GO" id="GO:0003700">
    <property type="term" value="F:DNA-binding transcription factor activity"/>
    <property type="evidence" value="ECO:0007669"/>
    <property type="project" value="InterPro"/>
</dbReference>
<reference evidence="5" key="1">
    <citation type="submission" date="2020-10" db="EMBL/GenBank/DDBJ databases">
        <authorList>
            <person name="Gilroy R."/>
        </authorList>
    </citation>
    <scope>NUCLEOTIDE SEQUENCE</scope>
    <source>
        <strain evidence="5">ChiGjej2B2-16831</strain>
    </source>
</reference>
<comment type="caution">
    <text evidence="5">The sequence shown here is derived from an EMBL/GenBank/DDBJ whole genome shotgun (WGS) entry which is preliminary data.</text>
</comment>
<dbReference type="AlphaFoldDB" id="A0A9D1SSQ8"/>
<protein>
    <submittedName>
        <fullName evidence="5">Winged helix-turn-helix transcriptional regulator</fullName>
    </submittedName>
</protein>
<dbReference type="PANTHER" id="PTHR42756">
    <property type="entry name" value="TRANSCRIPTIONAL REGULATOR, MARR"/>
    <property type="match status" value="1"/>
</dbReference>
<evidence type="ECO:0000313" key="5">
    <source>
        <dbReference type="EMBL" id="HIU93789.1"/>
    </source>
</evidence>
<dbReference type="PANTHER" id="PTHR42756:SF1">
    <property type="entry name" value="TRANSCRIPTIONAL REPRESSOR OF EMRAB OPERON"/>
    <property type="match status" value="1"/>
</dbReference>
<evidence type="ECO:0000256" key="2">
    <source>
        <dbReference type="ARBA" id="ARBA00023125"/>
    </source>
</evidence>
<keyword evidence="3" id="KW-0804">Transcription</keyword>
<gene>
    <name evidence="5" type="ORF">IAD24_01390</name>
</gene>
<dbReference type="Proteomes" id="UP000824128">
    <property type="component" value="Unassembled WGS sequence"/>
</dbReference>
<dbReference type="SMART" id="SM00347">
    <property type="entry name" value="HTH_MARR"/>
    <property type="match status" value="1"/>
</dbReference>
<keyword evidence="2" id="KW-0238">DNA-binding</keyword>
<sequence length="155" mass="17420">MDGCWNVIGRLMLLNVLRGKRLRERTSGCALHVGQLPVLECVIASPGCTQHQLASRLMVTPASIAQSTKRLQRAGLIEKRVDEENLRCNRLYATAEGVALAREHRESFDQLNEETLRGFSEAELCELAALLERMIDNINDDGVSLNPPWKEKKHD</sequence>
<reference evidence="5" key="2">
    <citation type="journal article" date="2021" name="PeerJ">
        <title>Extensive microbial diversity within the chicken gut microbiome revealed by metagenomics and culture.</title>
        <authorList>
            <person name="Gilroy R."/>
            <person name="Ravi A."/>
            <person name="Getino M."/>
            <person name="Pursley I."/>
            <person name="Horton D.L."/>
            <person name="Alikhan N.F."/>
            <person name="Baker D."/>
            <person name="Gharbi K."/>
            <person name="Hall N."/>
            <person name="Watson M."/>
            <person name="Adriaenssens E.M."/>
            <person name="Foster-Nyarko E."/>
            <person name="Jarju S."/>
            <person name="Secka A."/>
            <person name="Antonio M."/>
            <person name="Oren A."/>
            <person name="Chaudhuri R.R."/>
            <person name="La Ragione R."/>
            <person name="Hildebrand F."/>
            <person name="Pallen M.J."/>
        </authorList>
    </citation>
    <scope>NUCLEOTIDE SEQUENCE</scope>
    <source>
        <strain evidence="5">ChiGjej2B2-16831</strain>
    </source>
</reference>
<dbReference type="InterPro" id="IPR036390">
    <property type="entry name" value="WH_DNA-bd_sf"/>
</dbReference>
<dbReference type="PROSITE" id="PS50995">
    <property type="entry name" value="HTH_MARR_2"/>
    <property type="match status" value="1"/>
</dbReference>
<name>A0A9D1SSQ8_9FIRM</name>